<dbReference type="InterPro" id="IPR011257">
    <property type="entry name" value="DNA_glycosylase"/>
</dbReference>
<evidence type="ECO:0000256" key="1">
    <source>
        <dbReference type="ARBA" id="ARBA00022763"/>
    </source>
</evidence>
<keyword evidence="4" id="KW-1185">Reference proteome</keyword>
<dbReference type="EMBL" id="AAMX01000012">
    <property type="protein sequence ID" value="EAQ31785.1"/>
    <property type="molecule type" value="Genomic_DNA"/>
</dbReference>
<dbReference type="PANTHER" id="PTHR43003">
    <property type="entry name" value="DNA-3-METHYLADENINE GLYCOSYLASE"/>
    <property type="match status" value="1"/>
</dbReference>
<dbReference type="SUPFAM" id="SSF48150">
    <property type="entry name" value="DNA-glycosylase"/>
    <property type="match status" value="1"/>
</dbReference>
<gene>
    <name evidence="3" type="ORF">OS145_06774</name>
</gene>
<keyword evidence="2" id="KW-0234">DNA repair</keyword>
<comment type="caution">
    <text evidence="3">The sequence shown here is derived from an EMBL/GenBank/DDBJ whole genome shotgun (WGS) entry which is preliminary data.</text>
</comment>
<dbReference type="PANTHER" id="PTHR43003:SF5">
    <property type="entry name" value="DNA-3-METHYLADENINE GLYCOSYLASE"/>
    <property type="match status" value="1"/>
</dbReference>
<accession>A0ABM9WLM7</accession>
<organism evidence="3 4">
    <name type="scientific">Idiomarina baltica OS145</name>
    <dbReference type="NCBI Taxonomy" id="314276"/>
    <lineage>
        <taxon>Bacteria</taxon>
        <taxon>Pseudomonadati</taxon>
        <taxon>Pseudomonadota</taxon>
        <taxon>Gammaproteobacteria</taxon>
        <taxon>Alteromonadales</taxon>
        <taxon>Idiomarinaceae</taxon>
        <taxon>Idiomarina</taxon>
    </lineage>
</organism>
<sequence>MSEKASDVKQHLLSTQPGFELVLLEQDHVEPLTPSDMAPIEALPRIVMRQMLSLQASKTIISRVEARAAEQGVRIAQLSYDDLLECGLSRNKAVAVGAIEAYWQQSREKMQQWPLLDCDDLLREVQQIKGVGPWSASILAMFHFAHEDLFPIQDSSLRKAIALLKERDVIIIPERATPYRSYLACYLWQLLDQKRI</sequence>
<dbReference type="Gene3D" id="1.10.340.30">
    <property type="entry name" value="Hypothetical protein, domain 2"/>
    <property type="match status" value="1"/>
</dbReference>
<evidence type="ECO:0000313" key="3">
    <source>
        <dbReference type="EMBL" id="EAQ31785.1"/>
    </source>
</evidence>
<evidence type="ECO:0000256" key="2">
    <source>
        <dbReference type="ARBA" id="ARBA00023204"/>
    </source>
</evidence>
<name>A0ABM9WLM7_9GAMM</name>
<dbReference type="InterPro" id="IPR051912">
    <property type="entry name" value="Alkylbase_DNA_Glycosylase/TA"/>
</dbReference>
<dbReference type="RefSeq" id="WP_006955937.1">
    <property type="nucleotide sequence ID" value="NZ_CH672406.1"/>
</dbReference>
<dbReference type="Gene3D" id="1.10.1670.40">
    <property type="match status" value="1"/>
</dbReference>
<proteinExistence type="predicted"/>
<evidence type="ECO:0000313" key="4">
    <source>
        <dbReference type="Proteomes" id="UP000016543"/>
    </source>
</evidence>
<dbReference type="Proteomes" id="UP000016543">
    <property type="component" value="Unassembled WGS sequence"/>
</dbReference>
<keyword evidence="1" id="KW-0227">DNA damage</keyword>
<reference evidence="3 4" key="1">
    <citation type="submission" date="2006-01" db="EMBL/GenBank/DDBJ databases">
        <authorList>
            <person name="Brettar I."/>
            <person name="Hofle M."/>
            <person name="Ferriera S."/>
            <person name="Johnson J."/>
            <person name="Kravitz S."/>
            <person name="Halpern A."/>
            <person name="Remington K."/>
            <person name="Beeson K."/>
            <person name="Tran B."/>
            <person name="Rogers Y.-H."/>
            <person name="Friedman R."/>
            <person name="Venter J.C."/>
        </authorList>
    </citation>
    <scope>NUCLEOTIDE SEQUENCE [LARGE SCALE GENOMIC DNA]</scope>
    <source>
        <strain evidence="3 4">OS145</strain>
    </source>
</reference>
<protein>
    <submittedName>
        <fullName evidence="3">3-methyladenine DNA glycosylase</fullName>
    </submittedName>
</protein>